<keyword evidence="4" id="KW-1185">Reference proteome</keyword>
<gene>
    <name evidence="3" type="ORF">CLAFUR5_00902</name>
</gene>
<feature type="compositionally biased region" description="Low complexity" evidence="2">
    <location>
        <begin position="259"/>
        <end position="277"/>
    </location>
</feature>
<feature type="coiled-coil region" evidence="1">
    <location>
        <begin position="151"/>
        <end position="180"/>
    </location>
</feature>
<evidence type="ECO:0000256" key="2">
    <source>
        <dbReference type="SAM" id="MobiDB-lite"/>
    </source>
</evidence>
<dbReference type="GeneID" id="71980780"/>
<keyword evidence="1" id="KW-0175">Coiled coil</keyword>
<dbReference type="KEGG" id="ffu:CLAFUR5_00902"/>
<accession>A0A9Q8L8I9</accession>
<sequence length="323" mass="35529">MQASSSTSPAAVEDTLDLVHRALTVLNGPVRELDLLFGDIYDAAYELEEYEAVRGAVSILLNDSRIPTLHRAQLHIYMVTLEREDEHAWKQFLQAEAALAEIDKVQVKRGLHGHPRVDAVKKGLEEYRHFFDTGGHGYGLDEKISRPKNAVQDLLLRRKAEEEEEERAEAAKKARLAAKIKTLDPAGADIRTPVKQGSVDNGDKTITPGREREPLFDRSVAPPAPPSFVSHTSSDNDYGVGAGGAVQATIQRRRKPPQLSLAPSLSRDSSDSSVLSSPYTMPGGLALRPLRGSDSDAEQNYNRILRQKSWRGPLPGDGDGERK</sequence>
<proteinExistence type="predicted"/>
<feature type="region of interest" description="Disordered" evidence="2">
    <location>
        <begin position="187"/>
        <end position="323"/>
    </location>
</feature>
<reference evidence="3" key="1">
    <citation type="submission" date="2021-12" db="EMBL/GenBank/DDBJ databases">
        <authorList>
            <person name="Zaccaron A."/>
            <person name="Stergiopoulos I."/>
        </authorList>
    </citation>
    <scope>NUCLEOTIDE SEQUENCE</scope>
    <source>
        <strain evidence="3">Race5_Kim</strain>
    </source>
</reference>
<evidence type="ECO:0000256" key="1">
    <source>
        <dbReference type="SAM" id="Coils"/>
    </source>
</evidence>
<reference evidence="3" key="2">
    <citation type="journal article" date="2022" name="Microb. Genom.">
        <title>A chromosome-scale genome assembly of the tomato pathogen Cladosporium fulvum reveals a compartmentalized genome architecture and the presence of a dispensable chromosome.</title>
        <authorList>
            <person name="Zaccaron A.Z."/>
            <person name="Chen L.H."/>
            <person name="Samaras A."/>
            <person name="Stergiopoulos I."/>
        </authorList>
    </citation>
    <scope>NUCLEOTIDE SEQUENCE</scope>
    <source>
        <strain evidence="3">Race5_Kim</strain>
    </source>
</reference>
<evidence type="ECO:0000313" key="3">
    <source>
        <dbReference type="EMBL" id="UJO12813.1"/>
    </source>
</evidence>
<dbReference type="EMBL" id="CP090163">
    <property type="protein sequence ID" value="UJO12813.1"/>
    <property type="molecule type" value="Genomic_DNA"/>
</dbReference>
<name>A0A9Q8L8I9_PASFU</name>
<protein>
    <submittedName>
        <fullName evidence="3">Uncharacterized protein</fullName>
    </submittedName>
</protein>
<organism evidence="3 4">
    <name type="scientific">Passalora fulva</name>
    <name type="common">Tomato leaf mold</name>
    <name type="synonym">Cladosporium fulvum</name>
    <dbReference type="NCBI Taxonomy" id="5499"/>
    <lineage>
        <taxon>Eukaryota</taxon>
        <taxon>Fungi</taxon>
        <taxon>Dikarya</taxon>
        <taxon>Ascomycota</taxon>
        <taxon>Pezizomycotina</taxon>
        <taxon>Dothideomycetes</taxon>
        <taxon>Dothideomycetidae</taxon>
        <taxon>Mycosphaerellales</taxon>
        <taxon>Mycosphaerellaceae</taxon>
        <taxon>Fulvia</taxon>
    </lineage>
</organism>
<evidence type="ECO:0000313" key="4">
    <source>
        <dbReference type="Proteomes" id="UP000756132"/>
    </source>
</evidence>
<dbReference type="RefSeq" id="XP_047757179.1">
    <property type="nucleotide sequence ID" value="XM_047900050.1"/>
</dbReference>
<dbReference type="Proteomes" id="UP000756132">
    <property type="component" value="Chromosome 1"/>
</dbReference>
<dbReference type="AlphaFoldDB" id="A0A9Q8L8I9"/>